<dbReference type="EMBL" id="JAGIOL010000001">
    <property type="protein sequence ID" value="MBP2437497.1"/>
    <property type="molecule type" value="Genomic_DNA"/>
</dbReference>
<proteinExistence type="predicted"/>
<evidence type="ECO:0000313" key="3">
    <source>
        <dbReference type="EMBL" id="MBP2437497.1"/>
    </source>
</evidence>
<dbReference type="Pfam" id="PF07992">
    <property type="entry name" value="Pyr_redox_2"/>
    <property type="match status" value="1"/>
</dbReference>
<dbReference type="SUPFAM" id="SSF51905">
    <property type="entry name" value="FAD/NAD(P)-binding domain"/>
    <property type="match status" value="1"/>
</dbReference>
<dbReference type="Gene3D" id="3.50.50.60">
    <property type="entry name" value="FAD/NAD(P)-binding domain"/>
    <property type="match status" value="1"/>
</dbReference>
<dbReference type="InterPro" id="IPR023753">
    <property type="entry name" value="FAD/NAD-binding_dom"/>
</dbReference>
<accession>A0ABS4ZJN1</accession>
<gene>
    <name evidence="3" type="ORF">JOF34_002083</name>
</gene>
<evidence type="ECO:0000313" key="4">
    <source>
        <dbReference type="Proteomes" id="UP001519362"/>
    </source>
</evidence>
<dbReference type="Proteomes" id="UP001519362">
    <property type="component" value="Unassembled WGS sequence"/>
</dbReference>
<evidence type="ECO:0000259" key="2">
    <source>
        <dbReference type="Pfam" id="PF07992"/>
    </source>
</evidence>
<comment type="caution">
    <text evidence="3">The sequence shown here is derived from an EMBL/GenBank/DDBJ whole genome shotgun (WGS) entry which is preliminary data.</text>
</comment>
<protein>
    <recommendedName>
        <fullName evidence="2">FAD/NAD(P)-binding domain-containing protein</fullName>
    </recommendedName>
</protein>
<feature type="domain" description="FAD/NAD(P)-binding" evidence="2">
    <location>
        <begin position="80"/>
        <end position="128"/>
    </location>
</feature>
<keyword evidence="4" id="KW-1185">Reference proteome</keyword>
<name>A0ABS4ZJN1_9MICO</name>
<feature type="region of interest" description="Disordered" evidence="1">
    <location>
        <begin position="1"/>
        <end position="48"/>
    </location>
</feature>
<sequence length="160" mass="16492">MDAGVTRGWRPDQLVQGDPVRPGERQKQLDRCAPSPVLQPGPRADRRSGATCEFCESDVLTHTFGGLLTKSDWSRAAPHAQQLGVTITDAGAVIVDAFTRTSVPGVFAAGDLAQTSDAPQPMFSVANAIATGAMAGAAAVQSLVADRIAALGAPEPAASR</sequence>
<organism evidence="3 4">
    <name type="scientific">Microbacterium amylolyticum</name>
    <dbReference type="NCBI Taxonomy" id="936337"/>
    <lineage>
        <taxon>Bacteria</taxon>
        <taxon>Bacillati</taxon>
        <taxon>Actinomycetota</taxon>
        <taxon>Actinomycetes</taxon>
        <taxon>Micrococcales</taxon>
        <taxon>Microbacteriaceae</taxon>
        <taxon>Microbacterium</taxon>
    </lineage>
</organism>
<feature type="compositionally biased region" description="Basic and acidic residues" evidence="1">
    <location>
        <begin position="21"/>
        <end position="30"/>
    </location>
</feature>
<dbReference type="RefSeq" id="WP_338144005.1">
    <property type="nucleotide sequence ID" value="NZ_CP049253.1"/>
</dbReference>
<reference evidence="3 4" key="1">
    <citation type="submission" date="2021-03" db="EMBL/GenBank/DDBJ databases">
        <title>Sequencing the genomes of 1000 actinobacteria strains.</title>
        <authorList>
            <person name="Klenk H.-P."/>
        </authorList>
    </citation>
    <scope>NUCLEOTIDE SEQUENCE [LARGE SCALE GENOMIC DNA]</scope>
    <source>
        <strain evidence="3 4">DSM 24221</strain>
    </source>
</reference>
<evidence type="ECO:0000256" key="1">
    <source>
        <dbReference type="SAM" id="MobiDB-lite"/>
    </source>
</evidence>
<dbReference type="InterPro" id="IPR036188">
    <property type="entry name" value="FAD/NAD-bd_sf"/>
</dbReference>